<name>A0ABT9BRH8_9MICO</name>
<dbReference type="InterPro" id="IPR018060">
    <property type="entry name" value="HTH_AraC"/>
</dbReference>
<dbReference type="InterPro" id="IPR003313">
    <property type="entry name" value="AraC-bd"/>
</dbReference>
<dbReference type="RefSeq" id="WP_305003969.1">
    <property type="nucleotide sequence ID" value="NZ_JAUQUB010000006.1"/>
</dbReference>
<evidence type="ECO:0000313" key="6">
    <source>
        <dbReference type="Proteomes" id="UP001241072"/>
    </source>
</evidence>
<dbReference type="Gene3D" id="2.60.120.10">
    <property type="entry name" value="Jelly Rolls"/>
    <property type="match status" value="1"/>
</dbReference>
<dbReference type="Gene3D" id="1.10.10.60">
    <property type="entry name" value="Homeodomain-like"/>
    <property type="match status" value="2"/>
</dbReference>
<protein>
    <submittedName>
        <fullName evidence="5">AraC family transcriptional regulator</fullName>
    </submittedName>
</protein>
<comment type="caution">
    <text evidence="5">The sequence shown here is derived from an EMBL/GenBank/DDBJ whole genome shotgun (WGS) entry which is preliminary data.</text>
</comment>
<reference evidence="5 6" key="1">
    <citation type="submission" date="2023-07" db="EMBL/GenBank/DDBJ databases">
        <title>Protaetiibacter sp. nov WY-16 isolated from soil.</title>
        <authorList>
            <person name="Liu B."/>
            <person name="Wan Y."/>
        </authorList>
    </citation>
    <scope>NUCLEOTIDE SEQUENCE [LARGE SCALE GENOMIC DNA]</scope>
    <source>
        <strain evidence="5 6">WY-16</strain>
    </source>
</reference>
<gene>
    <name evidence="5" type="ORF">Q5716_15025</name>
</gene>
<evidence type="ECO:0000256" key="2">
    <source>
        <dbReference type="ARBA" id="ARBA00023125"/>
    </source>
</evidence>
<dbReference type="EMBL" id="JAUQUB010000006">
    <property type="protein sequence ID" value="MDO7883544.1"/>
    <property type="molecule type" value="Genomic_DNA"/>
</dbReference>
<feature type="domain" description="HTH araC/xylS-type" evidence="4">
    <location>
        <begin position="204"/>
        <end position="302"/>
    </location>
</feature>
<dbReference type="InterPro" id="IPR018062">
    <property type="entry name" value="HTH_AraC-typ_CS"/>
</dbReference>
<organism evidence="5 6">
    <name type="scientific">Antiquaquibacter soli</name>
    <dbReference type="NCBI Taxonomy" id="3064523"/>
    <lineage>
        <taxon>Bacteria</taxon>
        <taxon>Bacillati</taxon>
        <taxon>Actinomycetota</taxon>
        <taxon>Actinomycetes</taxon>
        <taxon>Micrococcales</taxon>
        <taxon>Microbacteriaceae</taxon>
        <taxon>Antiquaquibacter</taxon>
    </lineage>
</organism>
<proteinExistence type="predicted"/>
<sequence length="314" mass="34612">MPQAHASLPFATLARSPRSGPIRELTPRTPGESIRYIEHDYPSAYSRWRYHPEYEIHLIRRGSGSYLIGDHVGEFSAGHVALIGPELPHDWMSDVAPGEVIARRDAVIQFDQGWIDRCVALLPEASDALTILSASRRGIVFGGRTARLAAAEIEAVGSSSGSHRLAHFFSLLSVLAEAPDHDLEYLTIEQFPAIETVRDGAAAEAGLQYILENFAGDVSMAEAAQLSRMSEPTFSRYFKRASGHTFTDLVRRLRIANACRLLATTTSPVATIGSAVGYRNLANFNRQFRAVVGMTPREYRALPEEQRPVLPSVR</sequence>
<dbReference type="InterPro" id="IPR014710">
    <property type="entry name" value="RmlC-like_jellyroll"/>
</dbReference>
<dbReference type="SMART" id="SM00342">
    <property type="entry name" value="HTH_ARAC"/>
    <property type="match status" value="1"/>
</dbReference>
<evidence type="ECO:0000256" key="3">
    <source>
        <dbReference type="ARBA" id="ARBA00023163"/>
    </source>
</evidence>
<dbReference type="PROSITE" id="PS00041">
    <property type="entry name" value="HTH_ARAC_FAMILY_1"/>
    <property type="match status" value="1"/>
</dbReference>
<keyword evidence="2" id="KW-0238">DNA-binding</keyword>
<keyword evidence="1" id="KW-0805">Transcription regulation</keyword>
<evidence type="ECO:0000313" key="5">
    <source>
        <dbReference type="EMBL" id="MDO7883544.1"/>
    </source>
</evidence>
<evidence type="ECO:0000259" key="4">
    <source>
        <dbReference type="PROSITE" id="PS01124"/>
    </source>
</evidence>
<dbReference type="InterPro" id="IPR009057">
    <property type="entry name" value="Homeodomain-like_sf"/>
</dbReference>
<keyword evidence="3" id="KW-0804">Transcription</keyword>
<keyword evidence="6" id="KW-1185">Reference proteome</keyword>
<dbReference type="Proteomes" id="UP001241072">
    <property type="component" value="Unassembled WGS sequence"/>
</dbReference>
<dbReference type="PANTHER" id="PTHR43280">
    <property type="entry name" value="ARAC-FAMILY TRANSCRIPTIONAL REGULATOR"/>
    <property type="match status" value="1"/>
</dbReference>
<dbReference type="SUPFAM" id="SSF46689">
    <property type="entry name" value="Homeodomain-like"/>
    <property type="match status" value="2"/>
</dbReference>
<dbReference type="Pfam" id="PF02311">
    <property type="entry name" value="AraC_binding"/>
    <property type="match status" value="1"/>
</dbReference>
<dbReference type="CDD" id="cd06976">
    <property type="entry name" value="cupin_MtlR-like_N"/>
    <property type="match status" value="1"/>
</dbReference>
<dbReference type="Pfam" id="PF12833">
    <property type="entry name" value="HTH_18"/>
    <property type="match status" value="1"/>
</dbReference>
<dbReference type="PANTHER" id="PTHR43280:SF27">
    <property type="entry name" value="TRANSCRIPTIONAL REGULATOR MTLR"/>
    <property type="match status" value="1"/>
</dbReference>
<accession>A0ABT9BRH8</accession>
<dbReference type="SUPFAM" id="SSF51182">
    <property type="entry name" value="RmlC-like cupins"/>
    <property type="match status" value="1"/>
</dbReference>
<dbReference type="PROSITE" id="PS01124">
    <property type="entry name" value="HTH_ARAC_FAMILY_2"/>
    <property type="match status" value="1"/>
</dbReference>
<evidence type="ECO:0000256" key="1">
    <source>
        <dbReference type="ARBA" id="ARBA00023015"/>
    </source>
</evidence>
<dbReference type="InterPro" id="IPR011051">
    <property type="entry name" value="RmlC_Cupin_sf"/>
</dbReference>